<name>A0AAE0TH11_9BIVA</name>
<accession>A0AAE0TH11</accession>
<dbReference type="EMBL" id="JAEAOA010001782">
    <property type="protein sequence ID" value="KAK3609828.1"/>
    <property type="molecule type" value="Genomic_DNA"/>
</dbReference>
<dbReference type="Proteomes" id="UP001195483">
    <property type="component" value="Unassembled WGS sequence"/>
</dbReference>
<keyword evidence="2" id="KW-1185">Reference proteome</keyword>
<evidence type="ECO:0000313" key="1">
    <source>
        <dbReference type="EMBL" id="KAK3609828.1"/>
    </source>
</evidence>
<proteinExistence type="predicted"/>
<organism evidence="1 2">
    <name type="scientific">Potamilus streckersoni</name>
    <dbReference type="NCBI Taxonomy" id="2493646"/>
    <lineage>
        <taxon>Eukaryota</taxon>
        <taxon>Metazoa</taxon>
        <taxon>Spiralia</taxon>
        <taxon>Lophotrochozoa</taxon>
        <taxon>Mollusca</taxon>
        <taxon>Bivalvia</taxon>
        <taxon>Autobranchia</taxon>
        <taxon>Heteroconchia</taxon>
        <taxon>Palaeoheterodonta</taxon>
        <taxon>Unionida</taxon>
        <taxon>Unionoidea</taxon>
        <taxon>Unionidae</taxon>
        <taxon>Ambleminae</taxon>
        <taxon>Lampsilini</taxon>
        <taxon>Potamilus</taxon>
    </lineage>
</organism>
<reference evidence="1" key="1">
    <citation type="journal article" date="2021" name="Genome Biol. Evol.">
        <title>A High-Quality Reference Genome for a Parasitic Bivalve with Doubly Uniparental Inheritance (Bivalvia: Unionida).</title>
        <authorList>
            <person name="Smith C.H."/>
        </authorList>
    </citation>
    <scope>NUCLEOTIDE SEQUENCE</scope>
    <source>
        <strain evidence="1">CHS0354</strain>
    </source>
</reference>
<reference evidence="1" key="3">
    <citation type="submission" date="2023-05" db="EMBL/GenBank/DDBJ databases">
        <authorList>
            <person name="Smith C.H."/>
        </authorList>
    </citation>
    <scope>NUCLEOTIDE SEQUENCE</scope>
    <source>
        <strain evidence="1">CHS0354</strain>
        <tissue evidence="1">Mantle</tissue>
    </source>
</reference>
<reference evidence="1" key="2">
    <citation type="journal article" date="2021" name="Genome Biol. Evol.">
        <title>Developing a high-quality reference genome for a parasitic bivalve with doubly uniparental inheritance (Bivalvia: Unionida).</title>
        <authorList>
            <person name="Smith C.H."/>
        </authorList>
    </citation>
    <scope>NUCLEOTIDE SEQUENCE</scope>
    <source>
        <strain evidence="1">CHS0354</strain>
        <tissue evidence="1">Mantle</tissue>
    </source>
</reference>
<comment type="caution">
    <text evidence="1">The sequence shown here is derived from an EMBL/GenBank/DDBJ whole genome shotgun (WGS) entry which is preliminary data.</text>
</comment>
<gene>
    <name evidence="1" type="ORF">CHS0354_029868</name>
</gene>
<sequence>MALHIARYCPTVDMKHRGNQVTCFIKTTIGERFISETGWVNGREIMFVKDTASDTTLIGEDLADESCQLEGHKITLYTKVVDRKRHDHERTVQNTDKCEDEVQNKVVNNSRY</sequence>
<evidence type="ECO:0000313" key="2">
    <source>
        <dbReference type="Proteomes" id="UP001195483"/>
    </source>
</evidence>
<dbReference type="AlphaFoldDB" id="A0AAE0TH11"/>
<protein>
    <submittedName>
        <fullName evidence="1">Uncharacterized protein</fullName>
    </submittedName>
</protein>